<dbReference type="Proteomes" id="UP000237144">
    <property type="component" value="Unassembled WGS sequence"/>
</dbReference>
<organism evidence="2 3">
    <name type="scientific">Rhodotorula taiwanensis</name>
    <dbReference type="NCBI Taxonomy" id="741276"/>
    <lineage>
        <taxon>Eukaryota</taxon>
        <taxon>Fungi</taxon>
        <taxon>Dikarya</taxon>
        <taxon>Basidiomycota</taxon>
        <taxon>Pucciniomycotina</taxon>
        <taxon>Microbotryomycetes</taxon>
        <taxon>Sporidiobolales</taxon>
        <taxon>Sporidiobolaceae</taxon>
        <taxon>Rhodotorula</taxon>
    </lineage>
</organism>
<evidence type="ECO:0000313" key="2">
    <source>
        <dbReference type="EMBL" id="POY72622.1"/>
    </source>
</evidence>
<feature type="region of interest" description="Disordered" evidence="1">
    <location>
        <begin position="1"/>
        <end position="133"/>
    </location>
</feature>
<accession>A0A2S5B769</accession>
<keyword evidence="3" id="KW-1185">Reference proteome</keyword>
<feature type="compositionally biased region" description="Basic and acidic residues" evidence="1">
    <location>
        <begin position="20"/>
        <end position="32"/>
    </location>
</feature>
<dbReference type="OrthoDB" id="2118965at2759"/>
<comment type="caution">
    <text evidence="2">The sequence shown here is derived from an EMBL/GenBank/DDBJ whole genome shotgun (WGS) entry which is preliminary data.</text>
</comment>
<feature type="compositionally biased region" description="Low complexity" evidence="1">
    <location>
        <begin position="336"/>
        <end position="352"/>
    </location>
</feature>
<protein>
    <recommendedName>
        <fullName evidence="4">Allergen</fullName>
    </recommendedName>
</protein>
<evidence type="ECO:0000256" key="1">
    <source>
        <dbReference type="SAM" id="MobiDB-lite"/>
    </source>
</evidence>
<dbReference type="EMBL" id="PJQD01000048">
    <property type="protein sequence ID" value="POY72622.1"/>
    <property type="molecule type" value="Genomic_DNA"/>
</dbReference>
<dbReference type="AlphaFoldDB" id="A0A2S5B769"/>
<name>A0A2S5B769_9BASI</name>
<evidence type="ECO:0000313" key="3">
    <source>
        <dbReference type="Proteomes" id="UP000237144"/>
    </source>
</evidence>
<dbReference type="PANTHER" id="PTHR38703:SF1">
    <property type="entry name" value="ALLERGEN"/>
    <property type="match status" value="1"/>
</dbReference>
<dbReference type="PANTHER" id="PTHR38703">
    <property type="entry name" value="CHROMOSOME 8, WHOLE GENOME SHOTGUN SEQUENCE"/>
    <property type="match status" value="1"/>
</dbReference>
<evidence type="ECO:0008006" key="4">
    <source>
        <dbReference type="Google" id="ProtNLM"/>
    </source>
</evidence>
<feature type="region of interest" description="Disordered" evidence="1">
    <location>
        <begin position="336"/>
        <end position="427"/>
    </location>
</feature>
<sequence length="427" mass="45771">MNKIKQVLSHNSTGNTTHGETTHTGEKTHRATGDVVGPPTVSSAGDRVDDAAMLGLKNRDNTVGSNAGTGLRDESALPTTDATHGTHGIHGTGATDLSSGQHTAAHIKESALPPTHGHKHGTRDSTLTEDDAKAAVHDHQHLAPVVHERRHHHEVEEVERVREVDRHVHHVQHHVQPVLDEQHAAEQVHQKVVPRTEIRESHAATDEDKHQFLSLNTVKDEVVEAPRERTIIDKGEVVKENVHHVVHHVVQPVIERDTHEHHRIRTTIPVHHTVVEAPIVHASVQHEPLSLKDFVAGGGDLKSTLRHDPETLLNHGKCERTVEGPAETLVQQMGLSSLNDSSSTTSGMKGSSLAGSQGTTGLTGTEHSSGLLGNKHSTGTEHSSGLLGNKHSTGLTGSENSTGLVGNNHNSGLNPIDGAPAREAGRI</sequence>
<feature type="compositionally biased region" description="Polar residues" evidence="1">
    <location>
        <begin position="353"/>
        <end position="368"/>
    </location>
</feature>
<proteinExistence type="predicted"/>
<reference evidence="2 3" key="1">
    <citation type="journal article" date="2018" name="Front. Microbiol.">
        <title>Prospects for Fungal Bioremediation of Acidic Radioactive Waste Sites: Characterization and Genome Sequence of Rhodotorula taiwanensis MD1149.</title>
        <authorList>
            <person name="Tkavc R."/>
            <person name="Matrosova V.Y."/>
            <person name="Grichenko O.E."/>
            <person name="Gostincar C."/>
            <person name="Volpe R.P."/>
            <person name="Klimenkova P."/>
            <person name="Gaidamakova E.K."/>
            <person name="Zhou C.E."/>
            <person name="Stewart B.J."/>
            <person name="Lyman M.G."/>
            <person name="Malfatti S.A."/>
            <person name="Rubinfeld B."/>
            <person name="Courtot M."/>
            <person name="Singh J."/>
            <person name="Dalgard C.L."/>
            <person name="Hamilton T."/>
            <person name="Frey K.G."/>
            <person name="Gunde-Cimerman N."/>
            <person name="Dugan L."/>
            <person name="Daly M.J."/>
        </authorList>
    </citation>
    <scope>NUCLEOTIDE SEQUENCE [LARGE SCALE GENOMIC DNA]</scope>
    <source>
        <strain evidence="2 3">MD1149</strain>
    </source>
</reference>
<feature type="compositionally biased region" description="Polar residues" evidence="1">
    <location>
        <begin position="390"/>
        <end position="413"/>
    </location>
</feature>
<gene>
    <name evidence="2" type="ORF">BMF94_4450</name>
</gene>